<evidence type="ECO:0000256" key="1">
    <source>
        <dbReference type="SAM" id="MobiDB-lite"/>
    </source>
</evidence>
<feature type="region of interest" description="Disordered" evidence="1">
    <location>
        <begin position="86"/>
        <end position="121"/>
    </location>
</feature>
<name>D7FYR1_ECTSI</name>
<accession>D7FYR1</accession>
<reference evidence="2 3" key="1">
    <citation type="journal article" date="2010" name="Nature">
        <title>The Ectocarpus genome and the independent evolution of multicellularity in brown algae.</title>
        <authorList>
            <person name="Cock J.M."/>
            <person name="Sterck L."/>
            <person name="Rouze P."/>
            <person name="Scornet D."/>
            <person name="Allen A.E."/>
            <person name="Amoutzias G."/>
            <person name="Anthouard V."/>
            <person name="Artiguenave F."/>
            <person name="Aury J.M."/>
            <person name="Badger J.H."/>
            <person name="Beszteri B."/>
            <person name="Billiau K."/>
            <person name="Bonnet E."/>
            <person name="Bothwell J.H."/>
            <person name="Bowler C."/>
            <person name="Boyen C."/>
            <person name="Brownlee C."/>
            <person name="Carrano C.J."/>
            <person name="Charrier B."/>
            <person name="Cho G.Y."/>
            <person name="Coelho S.M."/>
            <person name="Collen J."/>
            <person name="Corre E."/>
            <person name="Da Silva C."/>
            <person name="Delage L."/>
            <person name="Delaroque N."/>
            <person name="Dittami S.M."/>
            <person name="Doulbeau S."/>
            <person name="Elias M."/>
            <person name="Farnham G."/>
            <person name="Gachon C.M."/>
            <person name="Gschloessl B."/>
            <person name="Heesch S."/>
            <person name="Jabbari K."/>
            <person name="Jubin C."/>
            <person name="Kawai H."/>
            <person name="Kimura K."/>
            <person name="Kloareg B."/>
            <person name="Kupper F.C."/>
            <person name="Lang D."/>
            <person name="Le Bail A."/>
            <person name="Leblanc C."/>
            <person name="Lerouge P."/>
            <person name="Lohr M."/>
            <person name="Lopez P.J."/>
            <person name="Martens C."/>
            <person name="Maumus F."/>
            <person name="Michel G."/>
            <person name="Miranda-Saavedra D."/>
            <person name="Morales J."/>
            <person name="Moreau H."/>
            <person name="Motomura T."/>
            <person name="Nagasato C."/>
            <person name="Napoli C.A."/>
            <person name="Nelson D.R."/>
            <person name="Nyvall-Collen P."/>
            <person name="Peters A.F."/>
            <person name="Pommier C."/>
            <person name="Potin P."/>
            <person name="Poulain J."/>
            <person name="Quesneville H."/>
            <person name="Read B."/>
            <person name="Rensing S.A."/>
            <person name="Ritter A."/>
            <person name="Rousvoal S."/>
            <person name="Samanta M."/>
            <person name="Samson G."/>
            <person name="Schroeder D.C."/>
            <person name="Segurens B."/>
            <person name="Strittmatter M."/>
            <person name="Tonon T."/>
            <person name="Tregear J.W."/>
            <person name="Valentin K."/>
            <person name="von Dassow P."/>
            <person name="Yamagishi T."/>
            <person name="Van de Peer Y."/>
            <person name="Wincker P."/>
        </authorList>
    </citation>
    <scope>NUCLEOTIDE SEQUENCE [LARGE SCALE GENOMIC DNA]</scope>
    <source>
        <strain evidence="3">Ec32 / CCAP1310/4</strain>
    </source>
</reference>
<feature type="compositionally biased region" description="Low complexity" evidence="1">
    <location>
        <begin position="89"/>
        <end position="121"/>
    </location>
</feature>
<sequence>MSLGDLRTSGFVRHMNAVGRLEMDLEDSQFFSLSRQELIRSEFLSLCGESRWGVGQEALRRYRREADVRAVGAVRAPRVIQAGHRPLRSSSSCSSASSSSSPSSSCSSSSSSCSSSSSSSSLFSTGLGCRRETLGYDAWVCFWLCEEALQSGTCSRRDVRYCFALLDEGNLGRVGVREVEPFVEDAVSSGGSEGVSSAAETAFARFQDSVGVTRTSEYISLQRPRRR</sequence>
<dbReference type="InParanoid" id="D7FYR1"/>
<organism evidence="2 3">
    <name type="scientific">Ectocarpus siliculosus</name>
    <name type="common">Brown alga</name>
    <name type="synonym">Conferva siliculosa</name>
    <dbReference type="NCBI Taxonomy" id="2880"/>
    <lineage>
        <taxon>Eukaryota</taxon>
        <taxon>Sar</taxon>
        <taxon>Stramenopiles</taxon>
        <taxon>Ochrophyta</taxon>
        <taxon>PX clade</taxon>
        <taxon>Phaeophyceae</taxon>
        <taxon>Ectocarpales</taxon>
        <taxon>Ectocarpaceae</taxon>
        <taxon>Ectocarpus</taxon>
    </lineage>
</organism>
<keyword evidence="3" id="KW-1185">Reference proteome</keyword>
<dbReference type="EMBL" id="FN649760">
    <property type="protein sequence ID" value="CBJ32588.1"/>
    <property type="molecule type" value="Genomic_DNA"/>
</dbReference>
<proteinExistence type="predicted"/>
<gene>
    <name evidence="2" type="ORF">Esi_0349_0010</name>
</gene>
<dbReference type="Proteomes" id="UP000002630">
    <property type="component" value="Unassembled WGS sequence"/>
</dbReference>
<dbReference type="AlphaFoldDB" id="D7FYR1"/>
<dbReference type="OrthoDB" id="10522927at2759"/>
<evidence type="ECO:0000313" key="2">
    <source>
        <dbReference type="EMBL" id="CBJ32588.1"/>
    </source>
</evidence>
<evidence type="ECO:0000313" key="3">
    <source>
        <dbReference type="Proteomes" id="UP000002630"/>
    </source>
</evidence>
<protein>
    <submittedName>
        <fullName evidence="2">Uncharacterized protein</fullName>
    </submittedName>
</protein>